<dbReference type="Proteomes" id="UP000824782">
    <property type="component" value="Unassembled WGS sequence"/>
</dbReference>
<dbReference type="EMBL" id="WNYA01000001">
    <property type="protein sequence ID" value="KAG8593602.1"/>
    <property type="molecule type" value="Genomic_DNA"/>
</dbReference>
<sequence length="80" mass="9689">MNVYLMAIMKQRSVKRLRDLGAGVFFMCWPHSWRRLHGQSWDLLHSILIIAVKRSVMANLWHWCQRWHSEPFLWALRPST</sequence>
<keyword evidence="2" id="KW-1185">Reference proteome</keyword>
<comment type="caution">
    <text evidence="1">The sequence shown here is derived from an EMBL/GenBank/DDBJ whole genome shotgun (WGS) entry which is preliminary data.</text>
</comment>
<organism evidence="1 2">
    <name type="scientific">Engystomops pustulosus</name>
    <name type="common">Tungara frog</name>
    <name type="synonym">Physalaemus pustulosus</name>
    <dbReference type="NCBI Taxonomy" id="76066"/>
    <lineage>
        <taxon>Eukaryota</taxon>
        <taxon>Metazoa</taxon>
        <taxon>Chordata</taxon>
        <taxon>Craniata</taxon>
        <taxon>Vertebrata</taxon>
        <taxon>Euteleostomi</taxon>
        <taxon>Amphibia</taxon>
        <taxon>Batrachia</taxon>
        <taxon>Anura</taxon>
        <taxon>Neobatrachia</taxon>
        <taxon>Hyloidea</taxon>
        <taxon>Leptodactylidae</taxon>
        <taxon>Leiuperinae</taxon>
        <taxon>Engystomops</taxon>
    </lineage>
</organism>
<reference evidence="1" key="1">
    <citation type="thesis" date="2020" institute="ProQuest LLC" country="789 East Eisenhower Parkway, Ann Arbor, MI, USA">
        <title>Comparative Genomics and Chromosome Evolution.</title>
        <authorList>
            <person name="Mudd A.B."/>
        </authorList>
    </citation>
    <scope>NUCLEOTIDE SEQUENCE</scope>
    <source>
        <strain evidence="1">237g6f4</strain>
        <tissue evidence="1">Blood</tissue>
    </source>
</reference>
<accession>A0AAV7DAB9</accession>
<protein>
    <submittedName>
        <fullName evidence="1">Uncharacterized protein</fullName>
    </submittedName>
</protein>
<proteinExistence type="predicted"/>
<evidence type="ECO:0000313" key="2">
    <source>
        <dbReference type="Proteomes" id="UP000824782"/>
    </source>
</evidence>
<gene>
    <name evidence="1" type="ORF">GDO81_000899</name>
</gene>
<dbReference type="AlphaFoldDB" id="A0AAV7DAB9"/>
<name>A0AAV7DAB9_ENGPU</name>
<evidence type="ECO:0000313" key="1">
    <source>
        <dbReference type="EMBL" id="KAG8593602.1"/>
    </source>
</evidence>